<evidence type="ECO:0000313" key="2">
    <source>
        <dbReference type="EMBL" id="PIP41638.1"/>
    </source>
</evidence>
<sequence>MTFHLFSAIILIKMKGLNPAQRKAFSQIVIDVGKIIFTATVINYFMPTFAGNINLIIISSGFTITVICFSLGILILRGGDLP</sequence>
<evidence type="ECO:0000313" key="3">
    <source>
        <dbReference type="Proteomes" id="UP000231067"/>
    </source>
</evidence>
<keyword evidence="1" id="KW-0472">Membrane</keyword>
<dbReference type="EMBL" id="PCSH01000051">
    <property type="protein sequence ID" value="PIP41638.1"/>
    <property type="molecule type" value="Genomic_DNA"/>
</dbReference>
<gene>
    <name evidence="2" type="ORF">COX18_02805</name>
</gene>
<dbReference type="Proteomes" id="UP000231067">
    <property type="component" value="Unassembled WGS sequence"/>
</dbReference>
<evidence type="ECO:0000256" key="1">
    <source>
        <dbReference type="SAM" id="Phobius"/>
    </source>
</evidence>
<feature type="transmembrane region" description="Helical" evidence="1">
    <location>
        <begin position="24"/>
        <end position="46"/>
    </location>
</feature>
<organism evidence="2 3">
    <name type="scientific">Candidatus Desantisbacteria bacterium CG23_combo_of_CG06-09_8_20_14_all_40_23</name>
    <dbReference type="NCBI Taxonomy" id="1974550"/>
    <lineage>
        <taxon>Bacteria</taxon>
        <taxon>Candidatus Desantisiibacteriota</taxon>
    </lineage>
</organism>
<dbReference type="AlphaFoldDB" id="A0A2H0AAT9"/>
<proteinExistence type="predicted"/>
<keyword evidence="1" id="KW-1133">Transmembrane helix</keyword>
<protein>
    <submittedName>
        <fullName evidence="2">Uncharacterized protein</fullName>
    </submittedName>
</protein>
<comment type="caution">
    <text evidence="2">The sequence shown here is derived from an EMBL/GenBank/DDBJ whole genome shotgun (WGS) entry which is preliminary data.</text>
</comment>
<keyword evidence="1" id="KW-0812">Transmembrane</keyword>
<name>A0A2H0AAT9_9BACT</name>
<accession>A0A2H0AAT9</accession>
<reference evidence="2 3" key="1">
    <citation type="submission" date="2017-09" db="EMBL/GenBank/DDBJ databases">
        <title>Depth-based differentiation of microbial function through sediment-hosted aquifers and enrichment of novel symbionts in the deep terrestrial subsurface.</title>
        <authorList>
            <person name="Probst A.J."/>
            <person name="Ladd B."/>
            <person name="Jarett J.K."/>
            <person name="Geller-Mcgrath D.E."/>
            <person name="Sieber C.M."/>
            <person name="Emerson J.B."/>
            <person name="Anantharaman K."/>
            <person name="Thomas B.C."/>
            <person name="Malmstrom R."/>
            <person name="Stieglmeier M."/>
            <person name="Klingl A."/>
            <person name="Woyke T."/>
            <person name="Ryan C.M."/>
            <person name="Banfield J.F."/>
        </authorList>
    </citation>
    <scope>NUCLEOTIDE SEQUENCE [LARGE SCALE GENOMIC DNA]</scope>
    <source>
        <strain evidence="2">CG23_combo_of_CG06-09_8_20_14_all_40_23</strain>
    </source>
</reference>
<feature type="transmembrane region" description="Helical" evidence="1">
    <location>
        <begin position="52"/>
        <end position="76"/>
    </location>
</feature>